<evidence type="ECO:0000256" key="2">
    <source>
        <dbReference type="SAM" id="Phobius"/>
    </source>
</evidence>
<accession>A0A2C6KTG8</accession>
<comment type="caution">
    <text evidence="3">The sequence shown here is derived from an EMBL/GenBank/DDBJ whole genome shotgun (WGS) entry which is preliminary data.</text>
</comment>
<feature type="transmembrane region" description="Helical" evidence="2">
    <location>
        <begin position="134"/>
        <end position="164"/>
    </location>
</feature>
<evidence type="ECO:0000313" key="4">
    <source>
        <dbReference type="Proteomes" id="UP000221165"/>
    </source>
</evidence>
<reference evidence="3 4" key="1">
    <citation type="journal article" date="2017" name="Int. J. Parasitol.">
        <title>The genome of the protozoan parasite Cystoisospora suis and a reverse vaccinology approach to identify vaccine candidates.</title>
        <authorList>
            <person name="Palmieri N."/>
            <person name="Shrestha A."/>
            <person name="Ruttkowski B."/>
            <person name="Beck T."/>
            <person name="Vogl C."/>
            <person name="Tomley F."/>
            <person name="Blake D.P."/>
            <person name="Joachim A."/>
        </authorList>
    </citation>
    <scope>NUCLEOTIDE SEQUENCE [LARGE SCALE GENOMIC DNA]</scope>
    <source>
        <strain evidence="3 4">Wien I</strain>
    </source>
</reference>
<keyword evidence="2" id="KW-0472">Membrane</keyword>
<dbReference type="EMBL" id="MIGC01003347">
    <property type="protein sequence ID" value="PHJ19595.1"/>
    <property type="molecule type" value="Genomic_DNA"/>
</dbReference>
<protein>
    <submittedName>
        <fullName evidence="3">Bromodomain-containing protein</fullName>
    </submittedName>
</protein>
<evidence type="ECO:0000313" key="3">
    <source>
        <dbReference type="EMBL" id="PHJ19595.1"/>
    </source>
</evidence>
<proteinExistence type="predicted"/>
<feature type="compositionally biased region" description="Basic residues" evidence="1">
    <location>
        <begin position="258"/>
        <end position="268"/>
    </location>
</feature>
<keyword evidence="4" id="KW-1185">Reference proteome</keyword>
<keyword evidence="2" id="KW-1133">Transmembrane helix</keyword>
<dbReference type="AlphaFoldDB" id="A0A2C6KTG8"/>
<dbReference type="GeneID" id="94429941"/>
<evidence type="ECO:0000256" key="1">
    <source>
        <dbReference type="SAM" id="MobiDB-lite"/>
    </source>
</evidence>
<feature type="region of interest" description="Disordered" evidence="1">
    <location>
        <begin position="209"/>
        <end position="268"/>
    </location>
</feature>
<feature type="non-terminal residue" evidence="3">
    <location>
        <position position="268"/>
    </location>
</feature>
<gene>
    <name evidence="3" type="ORF">CSUI_006574</name>
</gene>
<dbReference type="RefSeq" id="XP_067921293.1">
    <property type="nucleotide sequence ID" value="XM_068066730.1"/>
</dbReference>
<keyword evidence="2" id="KW-0812">Transmembrane</keyword>
<feature type="compositionally biased region" description="Basic and acidic residues" evidence="1">
    <location>
        <begin position="243"/>
        <end position="257"/>
    </location>
</feature>
<dbReference type="VEuPathDB" id="ToxoDB:CSUI_006574"/>
<dbReference type="Proteomes" id="UP000221165">
    <property type="component" value="Unassembled WGS sequence"/>
</dbReference>
<organism evidence="3 4">
    <name type="scientific">Cystoisospora suis</name>
    <dbReference type="NCBI Taxonomy" id="483139"/>
    <lineage>
        <taxon>Eukaryota</taxon>
        <taxon>Sar</taxon>
        <taxon>Alveolata</taxon>
        <taxon>Apicomplexa</taxon>
        <taxon>Conoidasida</taxon>
        <taxon>Coccidia</taxon>
        <taxon>Eucoccidiorida</taxon>
        <taxon>Eimeriorina</taxon>
        <taxon>Sarcocystidae</taxon>
        <taxon>Cystoisospora</taxon>
    </lineage>
</organism>
<name>A0A2C6KTG8_9APIC</name>
<sequence>MTFNPRNDEECGWLHEVALKKKEKFLEKWKRWSPKVFAAYRQQQSLLSASSSGVQTPHHGPPLQPSRRCSSGEILHWMWCASSHEDDGKKRCSPLSSQILSSLHLLHEVKEPPWILHSLCHENKKNKLSHSLSYLLLLLLASLSSFLLLILLLLLASCCSFLLLSCLSSLSYRQVSLAEWSFVSSISKASAPSSSSNRDSLIFAWSPSSLSSARREEEEKEGEEEEAKKLLESPAPRPSPRAAEWRESKARPSCRDNRPKKRKERKTI</sequence>